<keyword evidence="3" id="KW-1185">Reference proteome</keyword>
<organism evidence="2 3">
    <name type="scientific">Actinocorallia herbida</name>
    <dbReference type="NCBI Taxonomy" id="58109"/>
    <lineage>
        <taxon>Bacteria</taxon>
        <taxon>Bacillati</taxon>
        <taxon>Actinomycetota</taxon>
        <taxon>Actinomycetes</taxon>
        <taxon>Streptosporangiales</taxon>
        <taxon>Thermomonosporaceae</taxon>
        <taxon>Actinocorallia</taxon>
    </lineage>
</organism>
<dbReference type="InterPro" id="IPR001509">
    <property type="entry name" value="Epimerase_deHydtase"/>
</dbReference>
<dbReference type="PANTHER" id="PTHR48079:SF6">
    <property type="entry name" value="NAD(P)-BINDING DOMAIN-CONTAINING PROTEIN-RELATED"/>
    <property type="match status" value="1"/>
</dbReference>
<dbReference type="GO" id="GO:0005737">
    <property type="term" value="C:cytoplasm"/>
    <property type="evidence" value="ECO:0007669"/>
    <property type="project" value="TreeGrafter"/>
</dbReference>
<proteinExistence type="predicted"/>
<dbReference type="SUPFAM" id="SSF51735">
    <property type="entry name" value="NAD(P)-binding Rossmann-fold domains"/>
    <property type="match status" value="1"/>
</dbReference>
<sequence>MRVLVAGATGVIGRRLVPLLAGTGHEVFALSRTPVPAQGPSVWPLAVDALEADELRKAVREARPDAVVNLLTAIPAALDPRRMERAFAQTNRLRTEATRTLLDAAREAGTPRIIGEGVAFAYDPDGTGPADEDAPLWHDPPKQFATTLRALVEMEALTHAADGLVLRFGHLYGPGTGFGPEGWVTAQVRERRIPVVGEGTARFSFVHADDAARAVAAALTTSVTGSLNIVDDDPSPVSEWLPALAGLLRADPPHHVPTPVARLVTGAWGVAFFTRLRAAANGRAKDELPWRPYYASWRDGFEADLGAGRS</sequence>
<dbReference type="Proteomes" id="UP000272400">
    <property type="component" value="Unassembled WGS sequence"/>
</dbReference>
<dbReference type="GO" id="GO:0004029">
    <property type="term" value="F:aldehyde dehydrogenase (NAD+) activity"/>
    <property type="evidence" value="ECO:0007669"/>
    <property type="project" value="TreeGrafter"/>
</dbReference>
<dbReference type="InterPro" id="IPR051783">
    <property type="entry name" value="NAD(P)-dependent_oxidoreduct"/>
</dbReference>
<dbReference type="EMBL" id="RJKE01000001">
    <property type="protein sequence ID" value="ROO89555.1"/>
    <property type="molecule type" value="Genomic_DNA"/>
</dbReference>
<dbReference type="PANTHER" id="PTHR48079">
    <property type="entry name" value="PROTEIN YEEZ"/>
    <property type="match status" value="1"/>
</dbReference>
<reference evidence="2 3" key="1">
    <citation type="submission" date="2018-11" db="EMBL/GenBank/DDBJ databases">
        <title>Sequencing the genomes of 1000 actinobacteria strains.</title>
        <authorList>
            <person name="Klenk H.-P."/>
        </authorList>
    </citation>
    <scope>NUCLEOTIDE SEQUENCE [LARGE SCALE GENOMIC DNA]</scope>
    <source>
        <strain evidence="2 3">DSM 44254</strain>
    </source>
</reference>
<dbReference type="InterPro" id="IPR036291">
    <property type="entry name" value="NAD(P)-bd_dom_sf"/>
</dbReference>
<dbReference type="Pfam" id="PF01370">
    <property type="entry name" value="Epimerase"/>
    <property type="match status" value="1"/>
</dbReference>
<dbReference type="Gene3D" id="3.40.50.720">
    <property type="entry name" value="NAD(P)-binding Rossmann-like Domain"/>
    <property type="match status" value="1"/>
</dbReference>
<dbReference type="AlphaFoldDB" id="A0A3N1D7Q9"/>
<accession>A0A3N1D7Q9</accession>
<protein>
    <submittedName>
        <fullName evidence="2">Nucleoside-diphosphate-sugar epimerase</fullName>
    </submittedName>
</protein>
<comment type="caution">
    <text evidence="2">The sequence shown here is derived from an EMBL/GenBank/DDBJ whole genome shotgun (WGS) entry which is preliminary data.</text>
</comment>
<gene>
    <name evidence="2" type="ORF">EDD29_7252</name>
</gene>
<name>A0A3N1D7Q9_9ACTN</name>
<evidence type="ECO:0000313" key="3">
    <source>
        <dbReference type="Proteomes" id="UP000272400"/>
    </source>
</evidence>
<feature type="domain" description="NAD-dependent epimerase/dehydratase" evidence="1">
    <location>
        <begin position="3"/>
        <end position="223"/>
    </location>
</feature>
<dbReference type="OrthoDB" id="9787292at2"/>
<evidence type="ECO:0000259" key="1">
    <source>
        <dbReference type="Pfam" id="PF01370"/>
    </source>
</evidence>
<dbReference type="RefSeq" id="WP_123668632.1">
    <property type="nucleotide sequence ID" value="NZ_RJKE01000001.1"/>
</dbReference>
<evidence type="ECO:0000313" key="2">
    <source>
        <dbReference type="EMBL" id="ROO89555.1"/>
    </source>
</evidence>